<dbReference type="PANTHER" id="PTHR43701:SF5">
    <property type="entry name" value="MEMBRANE TRANSPORTER PROTEIN-RELATED"/>
    <property type="match status" value="1"/>
</dbReference>
<dbReference type="InterPro" id="IPR002781">
    <property type="entry name" value="TM_pro_TauE-like"/>
</dbReference>
<evidence type="ECO:0000313" key="6">
    <source>
        <dbReference type="EMBL" id="SFT89606.1"/>
    </source>
</evidence>
<gene>
    <name evidence="6" type="ORF">SAMN04489724_2625</name>
</gene>
<feature type="transmembrane region" description="Helical" evidence="5">
    <location>
        <begin position="96"/>
        <end position="117"/>
    </location>
</feature>
<name>A0A1I7BR17_9BACT</name>
<dbReference type="Pfam" id="PF01925">
    <property type="entry name" value="TauE"/>
    <property type="match status" value="1"/>
</dbReference>
<keyword evidence="7" id="KW-1185">Reference proteome</keyword>
<dbReference type="EMBL" id="FPBF01000003">
    <property type="protein sequence ID" value="SFT89606.1"/>
    <property type="molecule type" value="Genomic_DNA"/>
</dbReference>
<dbReference type="GO" id="GO:0005886">
    <property type="term" value="C:plasma membrane"/>
    <property type="evidence" value="ECO:0007669"/>
    <property type="project" value="UniProtKB-SubCell"/>
</dbReference>
<feature type="transmembrane region" description="Helical" evidence="5">
    <location>
        <begin position="43"/>
        <end position="63"/>
    </location>
</feature>
<keyword evidence="4 5" id="KW-0472">Membrane</keyword>
<keyword evidence="5" id="KW-1003">Cell membrane</keyword>
<evidence type="ECO:0000256" key="4">
    <source>
        <dbReference type="ARBA" id="ARBA00023136"/>
    </source>
</evidence>
<evidence type="ECO:0000313" key="7">
    <source>
        <dbReference type="Proteomes" id="UP000199673"/>
    </source>
</evidence>
<comment type="subcellular location">
    <subcellularLocation>
        <location evidence="5">Cell membrane</location>
        <topology evidence="5">Multi-pass membrane protein</topology>
    </subcellularLocation>
    <subcellularLocation>
        <location evidence="1">Membrane</location>
        <topology evidence="1">Multi-pass membrane protein</topology>
    </subcellularLocation>
</comment>
<proteinExistence type="inferred from homology"/>
<keyword evidence="3 5" id="KW-1133">Transmembrane helix</keyword>
<feature type="transmembrane region" description="Helical" evidence="5">
    <location>
        <begin position="7"/>
        <end position="37"/>
    </location>
</feature>
<feature type="transmembrane region" description="Helical" evidence="5">
    <location>
        <begin position="199"/>
        <end position="218"/>
    </location>
</feature>
<feature type="transmembrane region" description="Helical" evidence="5">
    <location>
        <begin position="72"/>
        <end position="90"/>
    </location>
</feature>
<dbReference type="Proteomes" id="UP000199673">
    <property type="component" value="Unassembled WGS sequence"/>
</dbReference>
<reference evidence="7" key="1">
    <citation type="submission" date="2016-10" db="EMBL/GenBank/DDBJ databases">
        <authorList>
            <person name="Varghese N."/>
            <person name="Submissions S."/>
        </authorList>
    </citation>
    <scope>NUCLEOTIDE SEQUENCE [LARGE SCALE GENOMIC DNA]</scope>
    <source>
        <strain evidence="7">DSM 23445</strain>
    </source>
</reference>
<evidence type="ECO:0000256" key="5">
    <source>
        <dbReference type="RuleBase" id="RU363041"/>
    </source>
</evidence>
<sequence length="252" mass="27196">MVTIEYLPIIFFIIALFYSSVGFGGGSSYLAIMSLFLTDFYEIRSTALILNICVVTIGTLIYIRNKVFDFKLFWPFLISSIPLAYFGAQLRLSQQVFFLILGASLILSGAAMMLRYIQAKLVSHEFTLLKKLGLGGSVGLLAGVSGIGGGIFLSPTLNLLNWANPRTVAALASIFILVNSISGLIGLTVAGTFQLDPDLLWKLVLAVVLGGSIGSYLSNKKFNLRILGGLTAVLVIYVGLRLVLMHGFGITI</sequence>
<dbReference type="OrthoDB" id="560496at2"/>
<feature type="transmembrane region" description="Helical" evidence="5">
    <location>
        <begin position="224"/>
        <end position="244"/>
    </location>
</feature>
<dbReference type="AlphaFoldDB" id="A0A1I7BR17"/>
<dbReference type="InterPro" id="IPR051598">
    <property type="entry name" value="TSUP/Inactive_protease-like"/>
</dbReference>
<keyword evidence="2 5" id="KW-0812">Transmembrane</keyword>
<organism evidence="6 7">
    <name type="scientific">Algoriphagus locisalis</name>
    <dbReference type="NCBI Taxonomy" id="305507"/>
    <lineage>
        <taxon>Bacteria</taxon>
        <taxon>Pseudomonadati</taxon>
        <taxon>Bacteroidota</taxon>
        <taxon>Cytophagia</taxon>
        <taxon>Cytophagales</taxon>
        <taxon>Cyclobacteriaceae</taxon>
        <taxon>Algoriphagus</taxon>
    </lineage>
</organism>
<dbReference type="RefSeq" id="WP_091693758.1">
    <property type="nucleotide sequence ID" value="NZ_FPBF01000003.1"/>
</dbReference>
<feature type="transmembrane region" description="Helical" evidence="5">
    <location>
        <begin position="169"/>
        <end position="187"/>
    </location>
</feature>
<evidence type="ECO:0000256" key="1">
    <source>
        <dbReference type="ARBA" id="ARBA00004141"/>
    </source>
</evidence>
<comment type="similarity">
    <text evidence="5">Belongs to the 4-toluene sulfonate uptake permease (TSUP) (TC 2.A.102) family.</text>
</comment>
<feature type="transmembrane region" description="Helical" evidence="5">
    <location>
        <begin position="138"/>
        <end position="157"/>
    </location>
</feature>
<accession>A0A1I7BR17</accession>
<dbReference type="STRING" id="305507.SAMN04489724_2625"/>
<evidence type="ECO:0000256" key="3">
    <source>
        <dbReference type="ARBA" id="ARBA00022989"/>
    </source>
</evidence>
<protein>
    <recommendedName>
        <fullName evidence="5">Probable membrane transporter protein</fullName>
    </recommendedName>
</protein>
<evidence type="ECO:0000256" key="2">
    <source>
        <dbReference type="ARBA" id="ARBA00022692"/>
    </source>
</evidence>
<dbReference type="PANTHER" id="PTHR43701">
    <property type="entry name" value="MEMBRANE TRANSPORTER PROTEIN MJ0441-RELATED"/>
    <property type="match status" value="1"/>
</dbReference>